<dbReference type="InterPro" id="IPR003673">
    <property type="entry name" value="CoA-Trfase_fam_III"/>
</dbReference>
<dbReference type="SUPFAM" id="SSF89796">
    <property type="entry name" value="CoA-transferase family III (CaiB/BaiF)"/>
    <property type="match status" value="1"/>
</dbReference>
<reference evidence="2 3" key="1">
    <citation type="submission" date="2019-03" db="EMBL/GenBank/DDBJ databases">
        <title>Ruegeria lutea sp. nov., a novel strain, isolated from marine sediment, the Masan Bay, South Korea.</title>
        <authorList>
            <person name="Kim J."/>
            <person name="Kim D.-Y."/>
            <person name="Lee S.-S."/>
        </authorList>
    </citation>
    <scope>NUCLEOTIDE SEQUENCE [LARGE SCALE GENOMIC DNA]</scope>
    <source>
        <strain evidence="2 3">318-1</strain>
    </source>
</reference>
<name>A0A4R5V1R7_9RHOB</name>
<dbReference type="EMBL" id="SMUV01000068">
    <property type="protein sequence ID" value="TDK45748.1"/>
    <property type="molecule type" value="Genomic_DNA"/>
</dbReference>
<evidence type="ECO:0000313" key="3">
    <source>
        <dbReference type="Proteomes" id="UP000295301"/>
    </source>
</evidence>
<keyword evidence="1 2" id="KW-0808">Transferase</keyword>
<dbReference type="AlphaFoldDB" id="A0A4R5V1R7"/>
<evidence type="ECO:0000256" key="1">
    <source>
        <dbReference type="ARBA" id="ARBA00022679"/>
    </source>
</evidence>
<protein>
    <submittedName>
        <fullName evidence="2">CoA transferase</fullName>
    </submittedName>
</protein>
<dbReference type="InterPro" id="IPR044855">
    <property type="entry name" value="CoA-Trfase_III_dom3_sf"/>
</dbReference>
<proteinExistence type="predicted"/>
<gene>
    <name evidence="2" type="ORF">E1832_13465</name>
</gene>
<dbReference type="Gene3D" id="3.40.50.10540">
    <property type="entry name" value="Crotonobetainyl-coa:carnitine coa-transferase, domain 1"/>
    <property type="match status" value="1"/>
</dbReference>
<organism evidence="2 3">
    <name type="scientific">Antarcticimicrobium luteum</name>
    <dbReference type="NCBI Taxonomy" id="2547397"/>
    <lineage>
        <taxon>Bacteria</taxon>
        <taxon>Pseudomonadati</taxon>
        <taxon>Pseudomonadota</taxon>
        <taxon>Alphaproteobacteria</taxon>
        <taxon>Rhodobacterales</taxon>
        <taxon>Paracoccaceae</taxon>
        <taxon>Antarcticimicrobium</taxon>
    </lineage>
</organism>
<dbReference type="InterPro" id="IPR050483">
    <property type="entry name" value="CoA-transferase_III_domain"/>
</dbReference>
<dbReference type="GO" id="GO:0008410">
    <property type="term" value="F:CoA-transferase activity"/>
    <property type="evidence" value="ECO:0007669"/>
    <property type="project" value="TreeGrafter"/>
</dbReference>
<dbReference type="Pfam" id="PF02515">
    <property type="entry name" value="CoA_transf_3"/>
    <property type="match status" value="1"/>
</dbReference>
<dbReference type="PANTHER" id="PTHR48207:SF3">
    <property type="entry name" value="SUCCINATE--HYDROXYMETHYLGLUTARATE COA-TRANSFERASE"/>
    <property type="match status" value="1"/>
</dbReference>
<dbReference type="InterPro" id="IPR023606">
    <property type="entry name" value="CoA-Trfase_III_dom_1_sf"/>
</dbReference>
<comment type="caution">
    <text evidence="2">The sequence shown here is derived from an EMBL/GenBank/DDBJ whole genome shotgun (WGS) entry which is preliminary data.</text>
</comment>
<evidence type="ECO:0000313" key="2">
    <source>
        <dbReference type="EMBL" id="TDK45748.1"/>
    </source>
</evidence>
<accession>A0A4R5V1R7</accession>
<keyword evidence="3" id="KW-1185">Reference proteome</keyword>
<dbReference type="PANTHER" id="PTHR48207">
    <property type="entry name" value="SUCCINATE--HYDROXYMETHYLGLUTARATE COA-TRANSFERASE"/>
    <property type="match status" value="1"/>
</dbReference>
<dbReference type="Proteomes" id="UP000295301">
    <property type="component" value="Unassembled WGS sequence"/>
</dbReference>
<dbReference type="OrthoDB" id="7208981at2"/>
<dbReference type="Gene3D" id="3.30.1540.10">
    <property type="entry name" value="formyl-coa transferase, domain 3"/>
    <property type="match status" value="1"/>
</dbReference>
<sequence>MLDLTNVLSGPFCTYQLALLGAEVIKIENPEGGDLARELGAGPELNTAKMGASFLAQNAGKKSMTLNLKSEAGKVLFLQLVDTADAVVENFRPGVMERLGLGQEVLRARRPELVYCAISGFGQEGPLRGNPAYDQIIQGMSGVMSITGDADSAPLRAGYPLCDTLGGMTAAFAIVSALLAARTTGMGRAIDVSMLDSTIVALGWVVSNYLLAGVTPAPIGNENMTAAPSGTFRTGDGPLNIAANRQQQFETLCRVIDRIDLASDPRFAEREARKANRAALNAEIEASLVTQPAEAWERTLNEVGVPAGRVMSIPDILAHPQIAGRRLIQQLDSSVDGIDRLSVVRAGYRLSDCEPAAGWAPPTLGADTDGLLQEIGVTAADRKNFRDSGVI</sequence>